<reference evidence="2" key="1">
    <citation type="submission" date="2017-01" db="EMBL/GenBank/DDBJ databases">
        <authorList>
            <person name="Varghese N."/>
            <person name="Submissions S."/>
        </authorList>
    </citation>
    <scope>NUCLEOTIDE SEQUENCE [LARGE SCALE GENOMIC DNA]</scope>
    <source>
        <strain evidence="2">DSM 23145</strain>
    </source>
</reference>
<keyword evidence="2" id="KW-1185">Reference proteome</keyword>
<gene>
    <name evidence="1" type="ORF">SAMN05421789_101292</name>
</gene>
<protein>
    <submittedName>
        <fullName evidence="1">Uncharacterized protein</fullName>
    </submittedName>
</protein>
<proteinExistence type="predicted"/>
<accession>A0A1N7J9B1</accession>
<evidence type="ECO:0000313" key="2">
    <source>
        <dbReference type="Proteomes" id="UP000185839"/>
    </source>
</evidence>
<dbReference type="AlphaFoldDB" id="A0A1N7J9B1"/>
<dbReference type="EMBL" id="FTOI01000001">
    <property type="protein sequence ID" value="SIS45943.1"/>
    <property type="molecule type" value="Genomic_DNA"/>
</dbReference>
<evidence type="ECO:0000313" key="1">
    <source>
        <dbReference type="EMBL" id="SIS45943.1"/>
    </source>
</evidence>
<dbReference type="Proteomes" id="UP000185839">
    <property type="component" value="Unassembled WGS sequence"/>
</dbReference>
<name>A0A1N7J9B1_9FLAO</name>
<organism evidence="1 2">
    <name type="scientific">Kaistella chaponensis</name>
    <dbReference type="NCBI Taxonomy" id="713588"/>
    <lineage>
        <taxon>Bacteria</taxon>
        <taxon>Pseudomonadati</taxon>
        <taxon>Bacteroidota</taxon>
        <taxon>Flavobacteriia</taxon>
        <taxon>Flavobacteriales</taxon>
        <taxon>Weeksellaceae</taxon>
        <taxon>Chryseobacterium group</taxon>
        <taxon>Kaistella</taxon>
    </lineage>
</organism>
<sequence length="65" mass="7910">MLPKRAFFFFSTAVLYRFFGIKEFRTIVNRLFIQKKVQRTYTFNCRLMLCSNEIKVSVRVTPFIF</sequence>